<dbReference type="InterPro" id="IPR002524">
    <property type="entry name" value="Cation_efflux"/>
</dbReference>
<evidence type="ECO:0000313" key="11">
    <source>
        <dbReference type="Proteomes" id="UP000184533"/>
    </source>
</evidence>
<comment type="similarity">
    <text evidence="2">Belongs to the cation diffusion facilitator (CDF) transporter (TC 2.A.4) family.</text>
</comment>
<dbReference type="InterPro" id="IPR027469">
    <property type="entry name" value="Cation_efflux_TMD_sf"/>
</dbReference>
<feature type="domain" description="Cation efflux protein transmembrane" evidence="8">
    <location>
        <begin position="9"/>
        <end position="202"/>
    </location>
</feature>
<dbReference type="InterPro" id="IPR050291">
    <property type="entry name" value="CDF_Transporter"/>
</dbReference>
<feature type="transmembrane region" description="Helical" evidence="7">
    <location>
        <begin position="7"/>
        <end position="35"/>
    </location>
</feature>
<dbReference type="SUPFAM" id="SSF160240">
    <property type="entry name" value="Cation efflux protein cytoplasmic domain-like"/>
    <property type="match status" value="1"/>
</dbReference>
<dbReference type="SUPFAM" id="SSF161111">
    <property type="entry name" value="Cation efflux protein transmembrane domain-like"/>
    <property type="match status" value="1"/>
</dbReference>
<evidence type="ECO:0000256" key="3">
    <source>
        <dbReference type="ARBA" id="ARBA00022448"/>
    </source>
</evidence>
<dbReference type="Pfam" id="PF01545">
    <property type="entry name" value="Cation_efflux"/>
    <property type="match status" value="1"/>
</dbReference>
<dbReference type="Gene3D" id="3.30.70.1350">
    <property type="entry name" value="Cation efflux protein, cytoplasmic domain"/>
    <property type="match status" value="1"/>
</dbReference>
<dbReference type="AlphaFoldDB" id="A0A1M5CFU3"/>
<dbReference type="GO" id="GO:0015341">
    <property type="term" value="F:zinc efflux antiporter activity"/>
    <property type="evidence" value="ECO:0007669"/>
    <property type="project" value="TreeGrafter"/>
</dbReference>
<dbReference type="Pfam" id="PF16916">
    <property type="entry name" value="ZT_dimer"/>
    <property type="match status" value="1"/>
</dbReference>
<dbReference type="NCBIfam" id="TIGR01297">
    <property type="entry name" value="CDF"/>
    <property type="match status" value="1"/>
</dbReference>
<dbReference type="OrthoDB" id="9806522at2"/>
<dbReference type="Gene3D" id="1.20.1510.10">
    <property type="entry name" value="Cation efflux protein transmembrane domain"/>
    <property type="match status" value="1"/>
</dbReference>
<feature type="domain" description="Cation efflux protein cytoplasmic" evidence="9">
    <location>
        <begin position="207"/>
        <end position="279"/>
    </location>
</feature>
<dbReference type="GO" id="GO:0015086">
    <property type="term" value="F:cadmium ion transmembrane transporter activity"/>
    <property type="evidence" value="ECO:0007669"/>
    <property type="project" value="TreeGrafter"/>
</dbReference>
<dbReference type="EMBL" id="FQVC01000009">
    <property type="protein sequence ID" value="SHF53634.1"/>
    <property type="molecule type" value="Genomic_DNA"/>
</dbReference>
<evidence type="ECO:0000259" key="9">
    <source>
        <dbReference type="Pfam" id="PF16916"/>
    </source>
</evidence>
<accession>A0A1M5CFU3</accession>
<dbReference type="InterPro" id="IPR058533">
    <property type="entry name" value="Cation_efflux_TM"/>
</dbReference>
<dbReference type="RefSeq" id="WP_072866569.1">
    <property type="nucleotide sequence ID" value="NZ_FQVC01000009.1"/>
</dbReference>
<dbReference type="GO" id="GO:0015093">
    <property type="term" value="F:ferrous iron transmembrane transporter activity"/>
    <property type="evidence" value="ECO:0007669"/>
    <property type="project" value="TreeGrafter"/>
</dbReference>
<evidence type="ECO:0000256" key="6">
    <source>
        <dbReference type="ARBA" id="ARBA00023136"/>
    </source>
</evidence>
<name>A0A1M5CFU3_9HYPH</name>
<protein>
    <submittedName>
        <fullName evidence="10">Cation diffusion facilitator family transporter</fullName>
    </submittedName>
</protein>
<dbReference type="InterPro" id="IPR036837">
    <property type="entry name" value="Cation_efflux_CTD_sf"/>
</dbReference>
<keyword evidence="4 7" id="KW-0812">Transmembrane</keyword>
<dbReference type="PANTHER" id="PTHR43840">
    <property type="entry name" value="MITOCHONDRIAL METAL TRANSPORTER 1-RELATED"/>
    <property type="match status" value="1"/>
</dbReference>
<feature type="transmembrane region" description="Helical" evidence="7">
    <location>
        <begin position="41"/>
        <end position="59"/>
    </location>
</feature>
<dbReference type="GO" id="GO:0006882">
    <property type="term" value="P:intracellular zinc ion homeostasis"/>
    <property type="evidence" value="ECO:0007669"/>
    <property type="project" value="TreeGrafter"/>
</dbReference>
<dbReference type="Proteomes" id="UP000184533">
    <property type="component" value="Unassembled WGS sequence"/>
</dbReference>
<organism evidence="10 11">
    <name type="scientific">Devosia limi DSM 17137</name>
    <dbReference type="NCBI Taxonomy" id="1121477"/>
    <lineage>
        <taxon>Bacteria</taxon>
        <taxon>Pseudomonadati</taxon>
        <taxon>Pseudomonadota</taxon>
        <taxon>Alphaproteobacteria</taxon>
        <taxon>Hyphomicrobiales</taxon>
        <taxon>Devosiaceae</taxon>
        <taxon>Devosia</taxon>
    </lineage>
</organism>
<evidence type="ECO:0000313" key="10">
    <source>
        <dbReference type="EMBL" id="SHF53634.1"/>
    </source>
</evidence>
<sequence length="303" mass="31745">MEHSLRIAFASLAVSIAVLAIKYAAFLLTGSVALYSDALESIINVVTAMTVIIAIRIAARPADAEHPYGHHKAEYLSAIVVGIMIVVAAFAILREAYEAFLHPKLIEDAWAGLAVSVAATVLNVIWSLVLIRQGRAHRSPSLVADGKHLMADVVTTIAVLVGVVAVVLTGIAVLDAGIAALVALNVLWSGWGVIRDNASGLMDEAAPPEELATIRNIIGQNALGAIEAHALRTRHAGKATFIDFHLVVPSTMSVGASHDICDIIEAALKAHVTGAIITVPLSAVSTHGTDSGLRFKECFGLVV</sequence>
<keyword evidence="6 7" id="KW-0472">Membrane</keyword>
<evidence type="ECO:0000256" key="7">
    <source>
        <dbReference type="SAM" id="Phobius"/>
    </source>
</evidence>
<evidence type="ECO:0000256" key="1">
    <source>
        <dbReference type="ARBA" id="ARBA00004141"/>
    </source>
</evidence>
<keyword evidence="3" id="KW-0813">Transport</keyword>
<evidence type="ECO:0000256" key="2">
    <source>
        <dbReference type="ARBA" id="ARBA00008114"/>
    </source>
</evidence>
<dbReference type="PANTHER" id="PTHR43840:SF15">
    <property type="entry name" value="MITOCHONDRIAL METAL TRANSPORTER 1-RELATED"/>
    <property type="match status" value="1"/>
</dbReference>
<keyword evidence="5 7" id="KW-1133">Transmembrane helix</keyword>
<feature type="transmembrane region" description="Helical" evidence="7">
    <location>
        <begin position="75"/>
        <end position="97"/>
    </location>
</feature>
<gene>
    <name evidence="10" type="ORF">SAMN02745223_02898</name>
</gene>
<comment type="subcellular location">
    <subcellularLocation>
        <location evidence="1">Membrane</location>
        <topology evidence="1">Multi-pass membrane protein</topology>
    </subcellularLocation>
</comment>
<dbReference type="GO" id="GO:0005886">
    <property type="term" value="C:plasma membrane"/>
    <property type="evidence" value="ECO:0007669"/>
    <property type="project" value="TreeGrafter"/>
</dbReference>
<evidence type="ECO:0000256" key="5">
    <source>
        <dbReference type="ARBA" id="ARBA00022989"/>
    </source>
</evidence>
<reference evidence="10 11" key="1">
    <citation type="submission" date="2016-11" db="EMBL/GenBank/DDBJ databases">
        <authorList>
            <person name="Jaros S."/>
            <person name="Januszkiewicz K."/>
            <person name="Wedrychowicz H."/>
        </authorList>
    </citation>
    <scope>NUCLEOTIDE SEQUENCE [LARGE SCALE GENOMIC DNA]</scope>
    <source>
        <strain evidence="10 11">DSM 17137</strain>
    </source>
</reference>
<feature type="transmembrane region" description="Helical" evidence="7">
    <location>
        <begin position="109"/>
        <end position="129"/>
    </location>
</feature>
<evidence type="ECO:0000256" key="4">
    <source>
        <dbReference type="ARBA" id="ARBA00022692"/>
    </source>
</evidence>
<dbReference type="InterPro" id="IPR027470">
    <property type="entry name" value="Cation_efflux_CTD"/>
</dbReference>
<feature type="transmembrane region" description="Helical" evidence="7">
    <location>
        <begin position="149"/>
        <end position="171"/>
    </location>
</feature>
<evidence type="ECO:0000259" key="8">
    <source>
        <dbReference type="Pfam" id="PF01545"/>
    </source>
</evidence>
<proteinExistence type="inferred from homology"/>